<protein>
    <submittedName>
        <fullName evidence="1">Uncharacterized protein</fullName>
    </submittedName>
</protein>
<dbReference type="Proteomes" id="UP000217289">
    <property type="component" value="Chromosome"/>
</dbReference>
<proteinExistence type="predicted"/>
<keyword evidence="2" id="KW-1185">Reference proteome</keyword>
<dbReference type="RefSeq" id="WP_157823902.1">
    <property type="nucleotide sequence ID" value="NZ_CP022163.1"/>
</dbReference>
<accession>A0A250IQ76</accession>
<dbReference type="AlphaFoldDB" id="A0A250IQ76"/>
<dbReference type="OrthoDB" id="2019315at2"/>
<evidence type="ECO:0000313" key="2">
    <source>
        <dbReference type="Proteomes" id="UP000217289"/>
    </source>
</evidence>
<name>A0A250IQ76_9BACT</name>
<reference evidence="1 2" key="1">
    <citation type="submission" date="2017-06" db="EMBL/GenBank/DDBJ databases">
        <authorList>
            <person name="Kim H.J."/>
            <person name="Triplett B.A."/>
        </authorList>
    </citation>
    <scope>NUCLEOTIDE SEQUENCE [LARGE SCALE GENOMIC DNA]</scope>
    <source>
        <strain evidence="1 2">DSM 14713</strain>
    </source>
</reference>
<sequence length="544" mass="63080">METYKQSVKEYARRTLWVHAVDSLTVHRRETRVLRESLIRRMWDYAFEDFLLKFKAVSTVDERILQSWCDFADATYGDRRPQDLRIAYLCGPEPENDLTILKELGVLTENVWAFEAKTEIYRSALERAKKAFPSLKIFPGSIDDFLELNSTPFDIIYLDFTAPLFSRAAKPYASLHAVFDRQALSELSALIVTTSEPDPSDEAIDFLTSYHYSQAWVEQGLFKEPLPEETTAEFGSGPILHPLDRDEFRWKVRDNFPEAYSAFVTQYPNVYASLVQPGMRVILNKSARKHLFAGDTAFAEQEKQLRDLSWMLSNSSETDEETDAAVATGFGGDFHMAREHYSLWHFLEEAQSQDTELTRAWMGEYLQPNPRINRLMGAKLAYQLRAAADGYPAVLSKQLLQSIRAIVATLPEKDGKQYFCNTPLPHLWLELALNQLGFPHHQNVERHLRFRYQAKTRPMIVDSFIFDRCRALYDWLPLVELQGEDFMHLERQMLARSCLNAIALQGYYINPRQYWAALLCCLGERRWSRTASLMRRRDIASEEL</sequence>
<dbReference type="EMBL" id="CP022163">
    <property type="protein sequence ID" value="ATB33894.1"/>
    <property type="molecule type" value="Genomic_DNA"/>
</dbReference>
<gene>
    <name evidence="1" type="ORF">MEBOL_007395</name>
</gene>
<evidence type="ECO:0000313" key="1">
    <source>
        <dbReference type="EMBL" id="ATB33894.1"/>
    </source>
</evidence>
<organism evidence="1 2">
    <name type="scientific">Melittangium boletus DSM 14713</name>
    <dbReference type="NCBI Taxonomy" id="1294270"/>
    <lineage>
        <taxon>Bacteria</taxon>
        <taxon>Pseudomonadati</taxon>
        <taxon>Myxococcota</taxon>
        <taxon>Myxococcia</taxon>
        <taxon>Myxococcales</taxon>
        <taxon>Cystobacterineae</taxon>
        <taxon>Archangiaceae</taxon>
        <taxon>Melittangium</taxon>
    </lineage>
</organism>
<dbReference type="KEGG" id="mbd:MEBOL_007395"/>